<protein>
    <recommendedName>
        <fullName evidence="4">Transmembrane protein</fullName>
    </recommendedName>
</protein>
<comment type="caution">
    <text evidence="2">The sequence shown here is derived from an EMBL/GenBank/DDBJ whole genome shotgun (WGS) entry which is preliminary data.</text>
</comment>
<dbReference type="Proteomes" id="UP001470230">
    <property type="component" value="Unassembled WGS sequence"/>
</dbReference>
<keyword evidence="1" id="KW-0812">Transmembrane</keyword>
<keyword evidence="1" id="KW-0472">Membrane</keyword>
<proteinExistence type="predicted"/>
<evidence type="ECO:0000256" key="1">
    <source>
        <dbReference type="SAM" id="Phobius"/>
    </source>
</evidence>
<reference evidence="2 3" key="1">
    <citation type="submission" date="2024-04" db="EMBL/GenBank/DDBJ databases">
        <title>Tritrichomonas musculus Genome.</title>
        <authorList>
            <person name="Alves-Ferreira E."/>
            <person name="Grigg M."/>
            <person name="Lorenzi H."/>
            <person name="Galac M."/>
        </authorList>
    </citation>
    <scope>NUCLEOTIDE SEQUENCE [LARGE SCALE GENOMIC DNA]</scope>
    <source>
        <strain evidence="2 3">EAF2021</strain>
    </source>
</reference>
<sequence length="352" mass="40877">MTQTEQDDQFINSYMITNDDDQDSVAVKTSFCPHIRWFPFIIAIIFFLLGLVNMIVFYVIPDLKIKENKRKLPDARFQEPNPVLIFIHFLFHSCVMLFGISLLLFALRGFVIKHTYIIIILLIVTCSLTFIFWVTYASLSLVSTHDPEQKINIDQIISLTQNDSPIDFAFVFSKDTVKIRDCYRNPNSGQLVCTNRYLPCYSETGVSIPLKSKVTSAEFDFSRVPDIFYFEIIQEINKSAEFSTVYDKIVDDIDECDYWDKDVEYYPIINATYIVSRSTTPSYLTHRTRILSATFGVGLYYEMYTKSIPFISYQQEINIDVDPKVNYDNIWTSESCSEYGQCSQLNQKPTPK</sequence>
<evidence type="ECO:0000313" key="2">
    <source>
        <dbReference type="EMBL" id="KAK8838189.1"/>
    </source>
</evidence>
<keyword evidence="1" id="KW-1133">Transmembrane helix</keyword>
<keyword evidence="3" id="KW-1185">Reference proteome</keyword>
<evidence type="ECO:0000313" key="3">
    <source>
        <dbReference type="Proteomes" id="UP001470230"/>
    </source>
</evidence>
<feature type="transmembrane region" description="Helical" evidence="1">
    <location>
        <begin position="81"/>
        <end position="104"/>
    </location>
</feature>
<evidence type="ECO:0008006" key="4">
    <source>
        <dbReference type="Google" id="ProtNLM"/>
    </source>
</evidence>
<organism evidence="2 3">
    <name type="scientific">Tritrichomonas musculus</name>
    <dbReference type="NCBI Taxonomy" id="1915356"/>
    <lineage>
        <taxon>Eukaryota</taxon>
        <taxon>Metamonada</taxon>
        <taxon>Parabasalia</taxon>
        <taxon>Tritrichomonadida</taxon>
        <taxon>Tritrichomonadidae</taxon>
        <taxon>Tritrichomonas</taxon>
    </lineage>
</organism>
<name>A0ABR2GW99_9EUKA</name>
<accession>A0ABR2GW99</accession>
<dbReference type="EMBL" id="JAPFFF010000056">
    <property type="protein sequence ID" value="KAK8838189.1"/>
    <property type="molecule type" value="Genomic_DNA"/>
</dbReference>
<feature type="transmembrane region" description="Helical" evidence="1">
    <location>
        <begin position="37"/>
        <end position="60"/>
    </location>
</feature>
<feature type="transmembrane region" description="Helical" evidence="1">
    <location>
        <begin position="116"/>
        <end position="142"/>
    </location>
</feature>
<gene>
    <name evidence="2" type="ORF">M9Y10_035607</name>
</gene>